<keyword evidence="3" id="KW-0472">Membrane</keyword>
<evidence type="ECO:0000313" key="4">
    <source>
        <dbReference type="EMBL" id="SVB78083.1"/>
    </source>
</evidence>
<dbReference type="PANTHER" id="PTHR30563">
    <property type="entry name" value="DNA RECOMBINATION PROTEIN RMUC"/>
    <property type="match status" value="1"/>
</dbReference>
<accession>A0A382GU64</accession>
<dbReference type="Pfam" id="PF02646">
    <property type="entry name" value="RmuC"/>
    <property type="match status" value="1"/>
</dbReference>
<reference evidence="4" key="1">
    <citation type="submission" date="2018-05" db="EMBL/GenBank/DDBJ databases">
        <authorList>
            <person name="Lanie J.A."/>
            <person name="Ng W.-L."/>
            <person name="Kazmierczak K.M."/>
            <person name="Andrzejewski T.M."/>
            <person name="Davidsen T.M."/>
            <person name="Wayne K.J."/>
            <person name="Tettelin H."/>
            <person name="Glass J.I."/>
            <person name="Rusch D."/>
            <person name="Podicherti R."/>
            <person name="Tsui H.-C.T."/>
            <person name="Winkler M.E."/>
        </authorList>
    </citation>
    <scope>NUCLEOTIDE SEQUENCE</scope>
</reference>
<evidence type="ECO:0000256" key="2">
    <source>
        <dbReference type="ARBA" id="ARBA00023172"/>
    </source>
</evidence>
<keyword evidence="3" id="KW-1133">Transmembrane helix</keyword>
<evidence type="ECO:0008006" key="5">
    <source>
        <dbReference type="Google" id="ProtNLM"/>
    </source>
</evidence>
<keyword evidence="2" id="KW-0233">DNA recombination</keyword>
<name>A0A382GU64_9ZZZZ</name>
<evidence type="ECO:0000256" key="3">
    <source>
        <dbReference type="SAM" id="Phobius"/>
    </source>
</evidence>
<dbReference type="AlphaFoldDB" id="A0A382GU64"/>
<sequence length="347" mass="39079">MHLEGSVSFFIFGFVSGAALIALISWWINSKKLENVKSPKDELIALKSEMQSIHSTIQNFNTQQAQKEGALATHFQNFLSASEKINATADRLNNTLIKGGSQQQGAWGEFVLNNILDSIGFREGEEYETQKAYKDSEGNLQKPDVIIHMPGKRDVIIDSKVSLSAWDEYTNATEENTKNLALRKHIDSVKKFIKDLNTDSYANLYDIETVDSILMFMPVEPAYHVLAKEGKSIVEEALQKKIAIVGPSTLYYCLKIVEHMWSVDQQTKNAKNIADQASHIYDQATRVYESFSSVLESFHKLTSKLDEAKSRLQDGRGSLLGRVEKLKDLGRLATKKQLPKDLTDEEK</sequence>
<keyword evidence="3" id="KW-0812">Transmembrane</keyword>
<keyword evidence="1" id="KW-0175">Coiled coil</keyword>
<dbReference type="GO" id="GO:0006310">
    <property type="term" value="P:DNA recombination"/>
    <property type="evidence" value="ECO:0007669"/>
    <property type="project" value="UniProtKB-KW"/>
</dbReference>
<proteinExistence type="predicted"/>
<protein>
    <recommendedName>
        <fullName evidence="5">DNA recombination protein RmuC homolog</fullName>
    </recommendedName>
</protein>
<dbReference type="InterPro" id="IPR003798">
    <property type="entry name" value="DNA_recombination_RmuC"/>
</dbReference>
<dbReference type="PANTHER" id="PTHR30563:SF0">
    <property type="entry name" value="DNA RECOMBINATION PROTEIN RMUC"/>
    <property type="match status" value="1"/>
</dbReference>
<gene>
    <name evidence="4" type="ORF">METZ01_LOCUS230937</name>
</gene>
<organism evidence="4">
    <name type="scientific">marine metagenome</name>
    <dbReference type="NCBI Taxonomy" id="408172"/>
    <lineage>
        <taxon>unclassified sequences</taxon>
        <taxon>metagenomes</taxon>
        <taxon>ecological metagenomes</taxon>
    </lineage>
</organism>
<dbReference type="EMBL" id="UINC01057190">
    <property type="protein sequence ID" value="SVB78083.1"/>
    <property type="molecule type" value="Genomic_DNA"/>
</dbReference>
<evidence type="ECO:0000256" key="1">
    <source>
        <dbReference type="ARBA" id="ARBA00023054"/>
    </source>
</evidence>
<feature type="transmembrane region" description="Helical" evidence="3">
    <location>
        <begin position="6"/>
        <end position="28"/>
    </location>
</feature>